<reference evidence="1 2" key="1">
    <citation type="submission" date="2018-06" db="EMBL/GenBank/DDBJ databases">
        <title>Genomic Encyclopedia of Archaeal and Bacterial Type Strains, Phase II (KMG-II): from individual species to whole genera.</title>
        <authorList>
            <person name="Goeker M."/>
        </authorList>
    </citation>
    <scope>NUCLEOTIDE SEQUENCE [LARGE SCALE GENOMIC DNA]</scope>
    <source>
        <strain evidence="1 2">DSM 12408</strain>
    </source>
</reference>
<name>A0A327SH84_9FLAO</name>
<protein>
    <submittedName>
        <fullName evidence="1">Glycosyl hydrolase family 39</fullName>
    </submittedName>
</protein>
<dbReference type="Proteomes" id="UP000248987">
    <property type="component" value="Unassembled WGS sequence"/>
</dbReference>
<accession>A0A327SH84</accession>
<sequence length="480" mass="54534">MFTYCNSNGQDKENMGLSLIGKIQPRNAKDIQSSNWIIGCETLDRDYANYDSYKDYLDPLGIKRIRLQTGWAKTEKEKGVYEWEWLDHIINDATKRGLQPWMQLSYGNTIYEGGGGINLAGGIPISDEALKAWDNWVAASVKRYKDKAIEWEIWNEPNFGDNTMNTPEITAHLNIRTAEIIKSIQPEAKISGLAMGHIDLDFADDFFKIIADQNKMYLFDNMGYHDYVYNPDSNYDKVEKLKNILHKYAPNMPLRQGENGAPSMGGKGRGAIGDHDWAEVSQAKWDTRRMLGDLGHDIESSVFTIIDIAYTGGPITRINVKGLIASDSTQKAIRPKIAYYAVQHVASIFDNSLERIRNVKDSHNKTYIPENPEDVAVIKSTDRAMAIYGYRHKLSKLQVFTIWESECIPSNSMEKNTFDFTIANGNFNDPVYVDIITGEVYAIPKKQWSKNEKVYTFKDIPIYDGPILLADKSIIKITSE</sequence>
<evidence type="ECO:0000313" key="1">
    <source>
        <dbReference type="EMBL" id="RAJ28058.1"/>
    </source>
</evidence>
<dbReference type="SUPFAM" id="SSF51445">
    <property type="entry name" value="(Trans)glycosidases"/>
    <property type="match status" value="1"/>
</dbReference>
<dbReference type="PANTHER" id="PTHR12631">
    <property type="entry name" value="ALPHA-L-IDURONIDASE"/>
    <property type="match status" value="1"/>
</dbReference>
<dbReference type="GO" id="GO:0004553">
    <property type="term" value="F:hydrolase activity, hydrolyzing O-glycosyl compounds"/>
    <property type="evidence" value="ECO:0007669"/>
    <property type="project" value="TreeGrafter"/>
</dbReference>
<dbReference type="EMBL" id="QLLQ01000001">
    <property type="protein sequence ID" value="RAJ28058.1"/>
    <property type="molecule type" value="Genomic_DNA"/>
</dbReference>
<proteinExistence type="predicted"/>
<dbReference type="InterPro" id="IPR051923">
    <property type="entry name" value="Glycosyl_Hydrolase_39"/>
</dbReference>
<dbReference type="InterPro" id="IPR017853">
    <property type="entry name" value="GH"/>
</dbReference>
<evidence type="ECO:0000313" key="2">
    <source>
        <dbReference type="Proteomes" id="UP000248987"/>
    </source>
</evidence>
<gene>
    <name evidence="1" type="ORF">LX77_00634</name>
</gene>
<dbReference type="PANTHER" id="PTHR12631:SF10">
    <property type="entry name" value="BETA-XYLOSIDASE-LIKE PROTEIN-RELATED"/>
    <property type="match status" value="1"/>
</dbReference>
<dbReference type="Gene3D" id="3.20.20.80">
    <property type="entry name" value="Glycosidases"/>
    <property type="match status" value="1"/>
</dbReference>
<comment type="caution">
    <text evidence="1">The sequence shown here is derived from an EMBL/GenBank/DDBJ whole genome shotgun (WGS) entry which is preliminary data.</text>
</comment>
<organism evidence="1 2">
    <name type="scientific">Gelidibacter algens</name>
    <dbReference type="NCBI Taxonomy" id="49280"/>
    <lineage>
        <taxon>Bacteria</taxon>
        <taxon>Pseudomonadati</taxon>
        <taxon>Bacteroidota</taxon>
        <taxon>Flavobacteriia</taxon>
        <taxon>Flavobacteriales</taxon>
        <taxon>Flavobacteriaceae</taxon>
        <taxon>Gelidibacter</taxon>
    </lineage>
</organism>
<keyword evidence="1" id="KW-0378">Hydrolase</keyword>
<keyword evidence="2" id="KW-1185">Reference proteome</keyword>
<dbReference type="AlphaFoldDB" id="A0A327SH84"/>